<evidence type="ECO:0000259" key="10">
    <source>
        <dbReference type="Pfam" id="PF05649"/>
    </source>
</evidence>
<dbReference type="InterPro" id="IPR024079">
    <property type="entry name" value="MetalloPept_cat_dom_sf"/>
</dbReference>
<feature type="region of interest" description="Disordered" evidence="8">
    <location>
        <begin position="186"/>
        <end position="209"/>
    </location>
</feature>
<proteinExistence type="inferred from homology"/>
<feature type="region of interest" description="Disordered" evidence="8">
    <location>
        <begin position="258"/>
        <end position="299"/>
    </location>
</feature>
<dbReference type="PANTHER" id="PTHR11733:SF241">
    <property type="entry name" value="GH26575P-RELATED"/>
    <property type="match status" value="1"/>
</dbReference>
<protein>
    <recommendedName>
        <fullName evidence="13">M13 family peptidase</fullName>
    </recommendedName>
</protein>
<comment type="cofactor">
    <cofactor evidence="1">
        <name>Zn(2+)</name>
        <dbReference type="ChEBI" id="CHEBI:29105"/>
    </cofactor>
</comment>
<dbReference type="CDD" id="cd08662">
    <property type="entry name" value="M13"/>
    <property type="match status" value="1"/>
</dbReference>
<keyword evidence="3" id="KW-0645">Protease</keyword>
<feature type="compositionally biased region" description="Basic residues" evidence="8">
    <location>
        <begin position="259"/>
        <end position="269"/>
    </location>
</feature>
<dbReference type="VEuPathDB" id="VectorBase:LOC119181839"/>
<keyword evidence="12" id="KW-1185">Reference proteome</keyword>
<feature type="domain" description="Peptidase M13 C-terminal" evidence="9">
    <location>
        <begin position="569"/>
        <end position="774"/>
    </location>
</feature>
<evidence type="ECO:0000256" key="5">
    <source>
        <dbReference type="ARBA" id="ARBA00022801"/>
    </source>
</evidence>
<evidence type="ECO:0000259" key="9">
    <source>
        <dbReference type="Pfam" id="PF01431"/>
    </source>
</evidence>
<evidence type="ECO:0000256" key="7">
    <source>
        <dbReference type="ARBA" id="ARBA00023049"/>
    </source>
</evidence>
<dbReference type="InterPro" id="IPR042089">
    <property type="entry name" value="Peptidase_M13_dom_2"/>
</dbReference>
<feature type="region of interest" description="Disordered" evidence="8">
    <location>
        <begin position="48"/>
        <end position="70"/>
    </location>
</feature>
<dbReference type="Gene3D" id="1.10.1380.10">
    <property type="entry name" value="Neutral endopeptidase , domain2"/>
    <property type="match status" value="1"/>
</dbReference>
<dbReference type="Proteomes" id="UP000821866">
    <property type="component" value="Chromosome 11"/>
</dbReference>
<gene>
    <name evidence="11" type="ORF">HPB51_004598</name>
</gene>
<dbReference type="Pfam" id="PF05649">
    <property type="entry name" value="Peptidase_M13_N"/>
    <property type="match status" value="1"/>
</dbReference>
<dbReference type="SUPFAM" id="SSF55486">
    <property type="entry name" value="Metalloproteases ('zincins'), catalytic domain"/>
    <property type="match status" value="1"/>
</dbReference>
<dbReference type="GO" id="GO:0004222">
    <property type="term" value="F:metalloendopeptidase activity"/>
    <property type="evidence" value="ECO:0007669"/>
    <property type="project" value="InterPro"/>
</dbReference>
<reference evidence="11" key="2">
    <citation type="submission" date="2021-09" db="EMBL/GenBank/DDBJ databases">
        <authorList>
            <person name="Jia N."/>
            <person name="Wang J."/>
            <person name="Shi W."/>
            <person name="Du L."/>
            <person name="Sun Y."/>
            <person name="Zhan W."/>
            <person name="Jiang J."/>
            <person name="Wang Q."/>
            <person name="Zhang B."/>
            <person name="Ji P."/>
            <person name="Sakyi L.B."/>
            <person name="Cui X."/>
            <person name="Yuan T."/>
            <person name="Jiang B."/>
            <person name="Yang W."/>
            <person name="Lam T.T.-Y."/>
            <person name="Chang Q."/>
            <person name="Ding S."/>
            <person name="Wang X."/>
            <person name="Zhu J."/>
            <person name="Ruan X."/>
            <person name="Zhao L."/>
            <person name="Wei J."/>
            <person name="Que T."/>
            <person name="Du C."/>
            <person name="Cheng J."/>
            <person name="Dai P."/>
            <person name="Han X."/>
            <person name="Huang E."/>
            <person name="Gao Y."/>
            <person name="Liu J."/>
            <person name="Shao H."/>
            <person name="Ye R."/>
            <person name="Li L."/>
            <person name="Wei W."/>
            <person name="Wang X."/>
            <person name="Wang C."/>
            <person name="Huo Q."/>
            <person name="Li W."/>
            <person name="Guo W."/>
            <person name="Chen H."/>
            <person name="Chen S."/>
            <person name="Zhou L."/>
            <person name="Zhou L."/>
            <person name="Ni X."/>
            <person name="Tian J."/>
            <person name="Zhou Y."/>
            <person name="Sheng Y."/>
            <person name="Liu T."/>
            <person name="Pan Y."/>
            <person name="Xia L."/>
            <person name="Li J."/>
            <person name="Zhao F."/>
            <person name="Cao W."/>
        </authorList>
    </citation>
    <scope>NUCLEOTIDE SEQUENCE</scope>
    <source>
        <strain evidence="11">Rmic-2018</strain>
        <tissue evidence="11">Larvae</tissue>
    </source>
</reference>
<organism evidence="11 12">
    <name type="scientific">Rhipicephalus microplus</name>
    <name type="common">Cattle tick</name>
    <name type="synonym">Boophilus microplus</name>
    <dbReference type="NCBI Taxonomy" id="6941"/>
    <lineage>
        <taxon>Eukaryota</taxon>
        <taxon>Metazoa</taxon>
        <taxon>Ecdysozoa</taxon>
        <taxon>Arthropoda</taxon>
        <taxon>Chelicerata</taxon>
        <taxon>Arachnida</taxon>
        <taxon>Acari</taxon>
        <taxon>Parasitiformes</taxon>
        <taxon>Ixodida</taxon>
        <taxon>Ixodoidea</taxon>
        <taxon>Ixodidae</taxon>
        <taxon>Rhipicephalinae</taxon>
        <taxon>Rhipicephalus</taxon>
        <taxon>Boophilus</taxon>
    </lineage>
</organism>
<evidence type="ECO:0000256" key="6">
    <source>
        <dbReference type="ARBA" id="ARBA00022833"/>
    </source>
</evidence>
<dbReference type="Pfam" id="PF01431">
    <property type="entry name" value="Peptidase_M13"/>
    <property type="match status" value="1"/>
</dbReference>
<evidence type="ECO:0000256" key="1">
    <source>
        <dbReference type="ARBA" id="ARBA00001947"/>
    </source>
</evidence>
<dbReference type="GO" id="GO:0016485">
    <property type="term" value="P:protein processing"/>
    <property type="evidence" value="ECO:0007669"/>
    <property type="project" value="TreeGrafter"/>
</dbReference>
<keyword evidence="5" id="KW-0378">Hydrolase</keyword>
<reference evidence="11" key="1">
    <citation type="journal article" date="2020" name="Cell">
        <title>Large-Scale Comparative Analyses of Tick Genomes Elucidate Their Genetic Diversity and Vector Capacities.</title>
        <authorList>
            <consortium name="Tick Genome and Microbiome Consortium (TIGMIC)"/>
            <person name="Jia N."/>
            <person name="Wang J."/>
            <person name="Shi W."/>
            <person name="Du L."/>
            <person name="Sun Y."/>
            <person name="Zhan W."/>
            <person name="Jiang J.F."/>
            <person name="Wang Q."/>
            <person name="Zhang B."/>
            <person name="Ji P."/>
            <person name="Bell-Sakyi L."/>
            <person name="Cui X.M."/>
            <person name="Yuan T.T."/>
            <person name="Jiang B.G."/>
            <person name="Yang W.F."/>
            <person name="Lam T.T."/>
            <person name="Chang Q.C."/>
            <person name="Ding S.J."/>
            <person name="Wang X.J."/>
            <person name="Zhu J.G."/>
            <person name="Ruan X.D."/>
            <person name="Zhao L."/>
            <person name="Wei J.T."/>
            <person name="Ye R.Z."/>
            <person name="Que T.C."/>
            <person name="Du C.H."/>
            <person name="Zhou Y.H."/>
            <person name="Cheng J.X."/>
            <person name="Dai P.F."/>
            <person name="Guo W.B."/>
            <person name="Han X.H."/>
            <person name="Huang E.J."/>
            <person name="Li L.F."/>
            <person name="Wei W."/>
            <person name="Gao Y.C."/>
            <person name="Liu J.Z."/>
            <person name="Shao H.Z."/>
            <person name="Wang X."/>
            <person name="Wang C.C."/>
            <person name="Yang T.C."/>
            <person name="Huo Q.B."/>
            <person name="Li W."/>
            <person name="Chen H.Y."/>
            <person name="Chen S.E."/>
            <person name="Zhou L.G."/>
            <person name="Ni X.B."/>
            <person name="Tian J.H."/>
            <person name="Sheng Y."/>
            <person name="Liu T."/>
            <person name="Pan Y.S."/>
            <person name="Xia L.Y."/>
            <person name="Li J."/>
            <person name="Zhao F."/>
            <person name="Cao W.C."/>
        </authorList>
    </citation>
    <scope>NUCLEOTIDE SEQUENCE</scope>
    <source>
        <strain evidence="11">Rmic-2018</strain>
    </source>
</reference>
<sequence>MTTLLWATKCDAGDFGTRRTIRLRVPVLRIVRTIHKVDSRDESELLANGEMSASGASRTASDKLLRRHHGRQRQTWTSDCSIHEVRRNIRVVTINPSCGRVYEVIRLLRNDESGDTSQQTSLRPVTVPCSSSVPVAPTTPCCLPDLFAASPTGKLGRAASGETMASGHGSIAAMRSQGDVAFKDVAKKPDVDTEDRVESERDEESSTSVLRAGVFRTSKARWGRYSRCVVTGGLPVSQRLHAASTPHPPVLLQEDHAAGRGHHARRGRRGQPALQGRLHDAAVPSGGTEQRGPSREPPPQLIARVIDLDSRFLTVTVMPLLAVRNNQTLEYVKFSDADSVTGHANSTVNLLHAVNRLLPADRQLTADDRMVVKNKFILPFVSDIVLGEHSGSETAAGYVAFLVALQLAPAMSSSYFEALFPGGTVSYVVRLVMCLVVPNQQLSYAMVDLFVDWFVEDDKLAAIRAMSTALWRATESIITDLSWIDEATRKRGLERIRRLGRVVGHPFNLSDAKQELREHYAFVPKLPASHADMFTTLHDAYARRRLALLKATEPSVRREDPEQPMILVNAFYVPIYHWVFIMDGIMFAPFYTLTVPDSVNYGALGHVVGHEVTHSFDPVLGVFNASGQKDDWWSPDSRKLFDERIRCLRNLYNAVPWSYGVRYGDSALSENFADCGGMEKVMRALRDLGPQPDVTLGEHRLTAQQAFFVSSCFKWCSKYVPKPAAAGEKPDEIAQLYSPLNMRCNVPLMNTPAFADAFDCAPGTIMSPKVRCELF</sequence>
<feature type="domain" description="Peptidase M13 N-terminal" evidence="10">
    <location>
        <begin position="299"/>
        <end position="506"/>
    </location>
</feature>
<dbReference type="PRINTS" id="PR00786">
    <property type="entry name" value="NEPRILYSIN"/>
</dbReference>
<keyword evidence="4" id="KW-0479">Metal-binding</keyword>
<dbReference type="PROSITE" id="PS51885">
    <property type="entry name" value="NEPRILYSIN"/>
    <property type="match status" value="1"/>
</dbReference>
<evidence type="ECO:0000256" key="8">
    <source>
        <dbReference type="SAM" id="MobiDB-lite"/>
    </source>
</evidence>
<evidence type="ECO:0000256" key="2">
    <source>
        <dbReference type="ARBA" id="ARBA00007357"/>
    </source>
</evidence>
<evidence type="ECO:0000313" key="12">
    <source>
        <dbReference type="Proteomes" id="UP000821866"/>
    </source>
</evidence>
<evidence type="ECO:0000256" key="4">
    <source>
        <dbReference type="ARBA" id="ARBA00022723"/>
    </source>
</evidence>
<dbReference type="PANTHER" id="PTHR11733">
    <property type="entry name" value="ZINC METALLOPROTEASE FAMILY M13 NEPRILYSIN-RELATED"/>
    <property type="match status" value="1"/>
</dbReference>
<dbReference type="EMBL" id="JABSTU010000003">
    <property type="protein sequence ID" value="KAH8035357.1"/>
    <property type="molecule type" value="Genomic_DNA"/>
</dbReference>
<dbReference type="GO" id="GO:0046872">
    <property type="term" value="F:metal ion binding"/>
    <property type="evidence" value="ECO:0007669"/>
    <property type="project" value="UniProtKB-KW"/>
</dbReference>
<comment type="similarity">
    <text evidence="2">Belongs to the peptidase M13 family.</text>
</comment>
<keyword evidence="6" id="KW-0862">Zinc</keyword>
<name>A0A9J6EMN3_RHIMP</name>
<evidence type="ECO:0008006" key="13">
    <source>
        <dbReference type="Google" id="ProtNLM"/>
    </source>
</evidence>
<dbReference type="InterPro" id="IPR018497">
    <property type="entry name" value="Peptidase_M13_C"/>
</dbReference>
<accession>A0A9J6EMN3</accession>
<feature type="compositionally biased region" description="Basic and acidic residues" evidence="8">
    <location>
        <begin position="186"/>
        <end position="199"/>
    </location>
</feature>
<dbReference type="GO" id="GO:0005886">
    <property type="term" value="C:plasma membrane"/>
    <property type="evidence" value="ECO:0007669"/>
    <property type="project" value="TreeGrafter"/>
</dbReference>
<dbReference type="AlphaFoldDB" id="A0A9J6EMN3"/>
<evidence type="ECO:0000256" key="3">
    <source>
        <dbReference type="ARBA" id="ARBA00022670"/>
    </source>
</evidence>
<dbReference type="InterPro" id="IPR000718">
    <property type="entry name" value="Peptidase_M13"/>
</dbReference>
<evidence type="ECO:0000313" key="11">
    <source>
        <dbReference type="EMBL" id="KAH8035357.1"/>
    </source>
</evidence>
<comment type="caution">
    <text evidence="11">The sequence shown here is derived from an EMBL/GenBank/DDBJ whole genome shotgun (WGS) entry which is preliminary data.</text>
</comment>
<dbReference type="Gene3D" id="3.40.390.10">
    <property type="entry name" value="Collagenase (Catalytic Domain)"/>
    <property type="match status" value="1"/>
</dbReference>
<keyword evidence="7" id="KW-0482">Metalloprotease</keyword>
<dbReference type="InterPro" id="IPR008753">
    <property type="entry name" value="Peptidase_M13_N"/>
</dbReference>